<dbReference type="Proteomes" id="UP000177122">
    <property type="component" value="Unassembled WGS sequence"/>
</dbReference>
<dbReference type="EMBL" id="MHLI01000006">
    <property type="protein sequence ID" value="OGZ05943.1"/>
    <property type="molecule type" value="Genomic_DNA"/>
</dbReference>
<gene>
    <name evidence="1" type="ORF">A2845_04035</name>
</gene>
<reference evidence="1 2" key="1">
    <citation type="journal article" date="2016" name="Nat. Commun.">
        <title>Thousands of microbial genomes shed light on interconnected biogeochemical processes in an aquifer system.</title>
        <authorList>
            <person name="Anantharaman K."/>
            <person name="Brown C.T."/>
            <person name="Hug L.A."/>
            <person name="Sharon I."/>
            <person name="Castelle C.J."/>
            <person name="Probst A.J."/>
            <person name="Thomas B.C."/>
            <person name="Singh A."/>
            <person name="Wilkins M.J."/>
            <person name="Karaoz U."/>
            <person name="Brodie E.L."/>
            <person name="Williams K.H."/>
            <person name="Hubbard S.S."/>
            <person name="Banfield J.F."/>
        </authorList>
    </citation>
    <scope>NUCLEOTIDE SEQUENCE [LARGE SCALE GENOMIC DNA]</scope>
</reference>
<name>A0A1G2CX42_9BACT</name>
<organism evidence="1 2">
    <name type="scientific">Candidatus Lloydbacteria bacterium RIFCSPHIGHO2_01_FULL_49_22</name>
    <dbReference type="NCBI Taxonomy" id="1798658"/>
    <lineage>
        <taxon>Bacteria</taxon>
        <taxon>Candidatus Lloydiibacteriota</taxon>
    </lineage>
</organism>
<evidence type="ECO:0000313" key="1">
    <source>
        <dbReference type="EMBL" id="OGZ05943.1"/>
    </source>
</evidence>
<sequence length="149" mass="16995">MCGTPIYKKVKKILDFKDSMNIRSCQYHLKAEICAIDFKKVGWYIQNMTLESLQTEEASPEKEGVIRALLANHEDLSPLHQFLGLRETRCKNGMDNLLLSVDLLDICVGAHLYEAAHETLNAALLQAEQEDAAAIFEYLEGVRRQLLQW</sequence>
<comment type="caution">
    <text evidence="1">The sequence shown here is derived from an EMBL/GenBank/DDBJ whole genome shotgun (WGS) entry which is preliminary data.</text>
</comment>
<evidence type="ECO:0000313" key="2">
    <source>
        <dbReference type="Proteomes" id="UP000177122"/>
    </source>
</evidence>
<accession>A0A1G2CX42</accession>
<dbReference type="AlphaFoldDB" id="A0A1G2CX42"/>
<protein>
    <submittedName>
        <fullName evidence="1">Uncharacterized protein</fullName>
    </submittedName>
</protein>
<proteinExistence type="predicted"/>